<feature type="non-terminal residue" evidence="9">
    <location>
        <position position="1"/>
    </location>
</feature>
<protein>
    <recommendedName>
        <fullName evidence="2">DNA repair protein RecN</fullName>
    </recommendedName>
    <alternativeName>
        <fullName evidence="7">Recombination protein N</fullName>
    </alternativeName>
</protein>
<dbReference type="GO" id="GO:0016887">
    <property type="term" value="F:ATP hydrolysis activity"/>
    <property type="evidence" value="ECO:0007669"/>
    <property type="project" value="InterPro"/>
</dbReference>
<dbReference type="InterPro" id="IPR004604">
    <property type="entry name" value="DNA_recomb/repair_RecN"/>
</dbReference>
<proteinExistence type="inferred from homology"/>
<keyword evidence="5" id="KW-0067">ATP-binding</keyword>
<accession>A0A382LX67</accession>
<evidence type="ECO:0000256" key="7">
    <source>
        <dbReference type="ARBA" id="ARBA00033408"/>
    </source>
</evidence>
<dbReference type="InterPro" id="IPR038729">
    <property type="entry name" value="Rad50/SbcC_AAA"/>
</dbReference>
<gene>
    <name evidence="9" type="ORF">METZ01_LOCUS294193</name>
</gene>
<evidence type="ECO:0000256" key="1">
    <source>
        <dbReference type="ARBA" id="ARBA00009441"/>
    </source>
</evidence>
<evidence type="ECO:0000256" key="3">
    <source>
        <dbReference type="ARBA" id="ARBA00022741"/>
    </source>
</evidence>
<reference evidence="9" key="1">
    <citation type="submission" date="2018-05" db="EMBL/GenBank/DDBJ databases">
        <authorList>
            <person name="Lanie J.A."/>
            <person name="Ng W.-L."/>
            <person name="Kazmierczak K.M."/>
            <person name="Andrzejewski T.M."/>
            <person name="Davidsen T.M."/>
            <person name="Wayne K.J."/>
            <person name="Tettelin H."/>
            <person name="Glass J.I."/>
            <person name="Rusch D."/>
            <person name="Podicherti R."/>
            <person name="Tsui H.-C.T."/>
            <person name="Winkler M.E."/>
        </authorList>
    </citation>
    <scope>NUCLEOTIDE SEQUENCE</scope>
</reference>
<organism evidence="9">
    <name type="scientific">marine metagenome</name>
    <dbReference type="NCBI Taxonomy" id="408172"/>
    <lineage>
        <taxon>unclassified sequences</taxon>
        <taxon>metagenomes</taxon>
        <taxon>ecological metagenomes</taxon>
    </lineage>
</organism>
<dbReference type="PANTHER" id="PTHR11059:SF0">
    <property type="entry name" value="DNA REPAIR PROTEIN RECN"/>
    <property type="match status" value="1"/>
</dbReference>
<dbReference type="EMBL" id="UINC01089881">
    <property type="protein sequence ID" value="SVC41339.1"/>
    <property type="molecule type" value="Genomic_DNA"/>
</dbReference>
<evidence type="ECO:0000256" key="2">
    <source>
        <dbReference type="ARBA" id="ARBA00021315"/>
    </source>
</evidence>
<dbReference type="GO" id="GO:0005524">
    <property type="term" value="F:ATP binding"/>
    <property type="evidence" value="ECO:0007669"/>
    <property type="project" value="UniProtKB-KW"/>
</dbReference>
<evidence type="ECO:0000256" key="5">
    <source>
        <dbReference type="ARBA" id="ARBA00022840"/>
    </source>
</evidence>
<dbReference type="PANTHER" id="PTHR11059">
    <property type="entry name" value="DNA REPAIR PROTEIN RECN"/>
    <property type="match status" value="1"/>
</dbReference>
<evidence type="ECO:0000313" key="9">
    <source>
        <dbReference type="EMBL" id="SVC41339.1"/>
    </source>
</evidence>
<dbReference type="GO" id="GO:0006302">
    <property type="term" value="P:double-strand break repair"/>
    <property type="evidence" value="ECO:0007669"/>
    <property type="project" value="InterPro"/>
</dbReference>
<feature type="non-terminal residue" evidence="9">
    <location>
        <position position="117"/>
    </location>
</feature>
<name>A0A382LX67_9ZZZZ</name>
<dbReference type="Pfam" id="PF13476">
    <property type="entry name" value="AAA_23"/>
    <property type="match status" value="1"/>
</dbReference>
<sequence>VLTHLRIRNLAVIDEIDVELLPGLTVLTGETGAGKSILVDALGLALGARAEADAVRPRAQRAEIAASFEIDAHPPAAAWLIKNGLDEEDHCLIRRVVTAEGRSRGYINGNPVSMQML</sequence>
<dbReference type="SUPFAM" id="SSF52540">
    <property type="entry name" value="P-loop containing nucleoside triphosphate hydrolases"/>
    <property type="match status" value="1"/>
</dbReference>
<dbReference type="AlphaFoldDB" id="A0A382LX67"/>
<keyword evidence="4" id="KW-0227">DNA damage</keyword>
<dbReference type="GO" id="GO:0043590">
    <property type="term" value="C:bacterial nucleoid"/>
    <property type="evidence" value="ECO:0007669"/>
    <property type="project" value="TreeGrafter"/>
</dbReference>
<keyword evidence="3" id="KW-0547">Nucleotide-binding</keyword>
<comment type="similarity">
    <text evidence="1">Belongs to the RecN family.</text>
</comment>
<evidence type="ECO:0000256" key="4">
    <source>
        <dbReference type="ARBA" id="ARBA00022763"/>
    </source>
</evidence>
<dbReference type="InterPro" id="IPR027417">
    <property type="entry name" value="P-loop_NTPase"/>
</dbReference>
<evidence type="ECO:0000259" key="8">
    <source>
        <dbReference type="Pfam" id="PF13476"/>
    </source>
</evidence>
<keyword evidence="6" id="KW-0234">DNA repair</keyword>
<dbReference type="GO" id="GO:0006310">
    <property type="term" value="P:DNA recombination"/>
    <property type="evidence" value="ECO:0007669"/>
    <property type="project" value="InterPro"/>
</dbReference>
<evidence type="ECO:0000256" key="6">
    <source>
        <dbReference type="ARBA" id="ARBA00023204"/>
    </source>
</evidence>
<dbReference type="GO" id="GO:0009432">
    <property type="term" value="P:SOS response"/>
    <property type="evidence" value="ECO:0007669"/>
    <property type="project" value="TreeGrafter"/>
</dbReference>
<feature type="domain" description="Rad50/SbcC-type AAA" evidence="8">
    <location>
        <begin position="5"/>
        <end position="53"/>
    </location>
</feature>
<dbReference type="Gene3D" id="3.40.50.300">
    <property type="entry name" value="P-loop containing nucleotide triphosphate hydrolases"/>
    <property type="match status" value="1"/>
</dbReference>